<dbReference type="EMBL" id="BAAAQW010000004">
    <property type="protein sequence ID" value="GAA2199242.1"/>
    <property type="molecule type" value="Genomic_DNA"/>
</dbReference>
<accession>A0ABN3BQM5</accession>
<gene>
    <name evidence="2" type="ORF">GCM10009849_14890</name>
</gene>
<keyword evidence="3" id="KW-1185">Reference proteome</keyword>
<sequence length="78" mass="8547">MKETNAAATTPTIPPARRKGTYFGARRTLIWRWVGMGQAYRAPAGALSRRQGPRNGWDGTPQRVGRDPAMHCSPEVGP</sequence>
<dbReference type="Proteomes" id="UP001500432">
    <property type="component" value="Unassembled WGS sequence"/>
</dbReference>
<feature type="region of interest" description="Disordered" evidence="1">
    <location>
        <begin position="44"/>
        <end position="78"/>
    </location>
</feature>
<organism evidence="2 3">
    <name type="scientific">Sinomonas flava</name>
    <dbReference type="NCBI Taxonomy" id="496857"/>
    <lineage>
        <taxon>Bacteria</taxon>
        <taxon>Bacillati</taxon>
        <taxon>Actinomycetota</taxon>
        <taxon>Actinomycetes</taxon>
        <taxon>Micrococcales</taxon>
        <taxon>Micrococcaceae</taxon>
        <taxon>Sinomonas</taxon>
    </lineage>
</organism>
<evidence type="ECO:0000313" key="2">
    <source>
        <dbReference type="EMBL" id="GAA2199242.1"/>
    </source>
</evidence>
<evidence type="ECO:0000313" key="3">
    <source>
        <dbReference type="Proteomes" id="UP001500432"/>
    </source>
</evidence>
<comment type="caution">
    <text evidence="2">The sequence shown here is derived from an EMBL/GenBank/DDBJ whole genome shotgun (WGS) entry which is preliminary data.</text>
</comment>
<protein>
    <submittedName>
        <fullName evidence="2">Uncharacterized protein</fullName>
    </submittedName>
</protein>
<evidence type="ECO:0000256" key="1">
    <source>
        <dbReference type="SAM" id="MobiDB-lite"/>
    </source>
</evidence>
<reference evidence="2 3" key="1">
    <citation type="journal article" date="2019" name="Int. J. Syst. Evol. Microbiol.">
        <title>The Global Catalogue of Microorganisms (GCM) 10K type strain sequencing project: providing services to taxonomists for standard genome sequencing and annotation.</title>
        <authorList>
            <consortium name="The Broad Institute Genomics Platform"/>
            <consortium name="The Broad Institute Genome Sequencing Center for Infectious Disease"/>
            <person name="Wu L."/>
            <person name="Ma J."/>
        </authorList>
    </citation>
    <scope>NUCLEOTIDE SEQUENCE [LARGE SCALE GENOMIC DNA]</scope>
    <source>
        <strain evidence="2 3">JCM 16034</strain>
    </source>
</reference>
<name>A0ABN3BQM5_9MICC</name>
<proteinExistence type="predicted"/>